<dbReference type="AlphaFoldDB" id="A0A382KYB2"/>
<feature type="domain" description="SWIM-type" evidence="1">
    <location>
        <begin position="16"/>
        <end position="51"/>
    </location>
</feature>
<gene>
    <name evidence="2" type="ORF">METZ01_LOCUS280936</name>
</gene>
<name>A0A382KYB2_9ZZZZ</name>
<protein>
    <recommendedName>
        <fullName evidence="1">SWIM-type domain-containing protein</fullName>
    </recommendedName>
</protein>
<organism evidence="2">
    <name type="scientific">marine metagenome</name>
    <dbReference type="NCBI Taxonomy" id="408172"/>
    <lineage>
        <taxon>unclassified sequences</taxon>
        <taxon>metagenomes</taxon>
        <taxon>ecological metagenomes</taxon>
    </lineage>
</organism>
<dbReference type="PROSITE" id="PS50966">
    <property type="entry name" value="ZF_SWIM"/>
    <property type="match status" value="1"/>
</dbReference>
<proteinExistence type="predicted"/>
<evidence type="ECO:0000313" key="2">
    <source>
        <dbReference type="EMBL" id="SVC28082.1"/>
    </source>
</evidence>
<accession>A0A382KYB2</accession>
<dbReference type="GO" id="GO:0008270">
    <property type="term" value="F:zinc ion binding"/>
    <property type="evidence" value="ECO:0007669"/>
    <property type="project" value="InterPro"/>
</dbReference>
<reference evidence="2" key="1">
    <citation type="submission" date="2018-05" db="EMBL/GenBank/DDBJ databases">
        <authorList>
            <person name="Lanie J.A."/>
            <person name="Ng W.-L."/>
            <person name="Kazmierczak K.M."/>
            <person name="Andrzejewski T.M."/>
            <person name="Davidsen T.M."/>
            <person name="Wayne K.J."/>
            <person name="Tettelin H."/>
            <person name="Glass J.I."/>
            <person name="Rusch D."/>
            <person name="Podicherti R."/>
            <person name="Tsui H.-C.T."/>
            <person name="Winkler M.E."/>
        </authorList>
    </citation>
    <scope>NUCLEOTIDE SEQUENCE</scope>
</reference>
<dbReference type="EMBL" id="UINC01082898">
    <property type="protein sequence ID" value="SVC28082.1"/>
    <property type="molecule type" value="Genomic_DNA"/>
</dbReference>
<evidence type="ECO:0000259" key="1">
    <source>
        <dbReference type="PROSITE" id="PS50966"/>
    </source>
</evidence>
<dbReference type="InterPro" id="IPR007527">
    <property type="entry name" value="Znf_SWIM"/>
</dbReference>
<sequence length="63" mass="7531">MEDNQWRVDGSNGNKYTVEWDPYHKNYSCNCLGYTYRRKCKHTHFISESFRTKLRGRAGARVV</sequence>